<evidence type="ECO:0000256" key="3">
    <source>
        <dbReference type="SAM" id="SignalP"/>
    </source>
</evidence>
<dbReference type="PANTHER" id="PTHR45648:SF22">
    <property type="entry name" value="GDSL LIPASE_ACYLHYDROLASE FAMILY PROTEIN (AFU_ORTHOLOGUE AFUA_4G14700)"/>
    <property type="match status" value="1"/>
</dbReference>
<accession>D8RJJ9</accession>
<keyword evidence="3" id="KW-0732">Signal</keyword>
<name>D8RJJ9_SELML</name>
<dbReference type="OrthoDB" id="1600564at2759"/>
<protein>
    <submittedName>
        <fullName evidence="4">Uncharacterized protein</fullName>
    </submittedName>
</protein>
<organism evidence="5">
    <name type="scientific">Selaginella moellendorffii</name>
    <name type="common">Spikemoss</name>
    <dbReference type="NCBI Taxonomy" id="88036"/>
    <lineage>
        <taxon>Eukaryota</taxon>
        <taxon>Viridiplantae</taxon>
        <taxon>Streptophyta</taxon>
        <taxon>Embryophyta</taxon>
        <taxon>Tracheophyta</taxon>
        <taxon>Lycopodiopsida</taxon>
        <taxon>Selaginellales</taxon>
        <taxon>Selaginellaceae</taxon>
        <taxon>Selaginella</taxon>
    </lineage>
</organism>
<dbReference type="Gene3D" id="3.40.50.1110">
    <property type="entry name" value="SGNH hydrolase"/>
    <property type="match status" value="1"/>
</dbReference>
<dbReference type="EMBL" id="GL377581">
    <property type="protein sequence ID" value="EFJ27919.1"/>
    <property type="molecule type" value="Genomic_DNA"/>
</dbReference>
<dbReference type="InterPro" id="IPR035669">
    <property type="entry name" value="SGNH_plant_lipase-like"/>
</dbReference>
<proteinExistence type="inferred from homology"/>
<evidence type="ECO:0000256" key="1">
    <source>
        <dbReference type="ARBA" id="ARBA00008668"/>
    </source>
</evidence>
<comment type="similarity">
    <text evidence="1">Belongs to the 'GDSL' lipolytic enzyme family.</text>
</comment>
<dbReference type="Proteomes" id="UP000001514">
    <property type="component" value="Unassembled WGS sequence"/>
</dbReference>
<evidence type="ECO:0000313" key="5">
    <source>
        <dbReference type="Proteomes" id="UP000001514"/>
    </source>
</evidence>
<sequence>MKLWRWLVLSYFFLVGDASKVPALFVFGDSTVDTGNLKQRSSLSLLMTNRLPYGRDFVPPGPTGRASNGKLSTDFLAEFLELPSPANGFEEQTSGIFRGRNFAAGGSGYLNGTGALFRTIPLSTQLDAFEKLVKSTAQSLGTKAASELLAKSLFVVSTGNNDMFDYIYNIRTRFDYDPESYNKLVLSKALPQLERLYTLGARKMVVLSVGPLGCTPAVLTLYDSTGECMRAVNDQVASFNSALKASLASLASKLPALHAMYGNAYDLLLDAVEQPSKYGFKYGNVACCGLGRFGGSSACSNLTNVCSSADEHVFWDLVHPTQEMYRLVSDSLVSGPPSMASPLNISQLIAL</sequence>
<keyword evidence="2" id="KW-0378">Hydrolase</keyword>
<gene>
    <name evidence="4" type="ORF">SELMODRAFT_94936</name>
</gene>
<dbReference type="CDD" id="cd01837">
    <property type="entry name" value="SGNH_plant_lipase_like"/>
    <property type="match status" value="1"/>
</dbReference>
<feature type="signal peptide" evidence="3">
    <location>
        <begin position="1"/>
        <end position="18"/>
    </location>
</feature>
<evidence type="ECO:0000313" key="4">
    <source>
        <dbReference type="EMBL" id="EFJ27919.1"/>
    </source>
</evidence>
<dbReference type="eggNOG" id="ENOG502QQWV">
    <property type="taxonomic scope" value="Eukaryota"/>
</dbReference>
<dbReference type="AlphaFoldDB" id="D8RJJ9"/>
<evidence type="ECO:0000256" key="2">
    <source>
        <dbReference type="ARBA" id="ARBA00022801"/>
    </source>
</evidence>
<dbReference type="KEGG" id="smo:SELMODRAFT_94936"/>
<dbReference type="PANTHER" id="PTHR45648">
    <property type="entry name" value="GDSL LIPASE/ACYLHYDROLASE FAMILY PROTEIN (AFU_ORTHOLOGUE AFUA_4G14700)"/>
    <property type="match status" value="1"/>
</dbReference>
<keyword evidence="5" id="KW-1185">Reference proteome</keyword>
<feature type="chain" id="PRO_5003121863" evidence="3">
    <location>
        <begin position="19"/>
        <end position="351"/>
    </location>
</feature>
<dbReference type="InterPro" id="IPR036514">
    <property type="entry name" value="SGNH_hydro_sf"/>
</dbReference>
<dbReference type="InterPro" id="IPR001087">
    <property type="entry name" value="GDSL"/>
</dbReference>
<dbReference type="SUPFAM" id="SSF52266">
    <property type="entry name" value="SGNH hydrolase"/>
    <property type="match status" value="1"/>
</dbReference>
<dbReference type="Gramene" id="EFJ27919">
    <property type="protein sequence ID" value="EFJ27919"/>
    <property type="gene ID" value="SELMODRAFT_94936"/>
</dbReference>
<dbReference type="GO" id="GO:0016788">
    <property type="term" value="F:hydrolase activity, acting on ester bonds"/>
    <property type="evidence" value="ECO:0007669"/>
    <property type="project" value="InterPro"/>
</dbReference>
<dbReference type="InterPro" id="IPR051058">
    <property type="entry name" value="GDSL_Est/Lipase"/>
</dbReference>
<reference evidence="4 5" key="1">
    <citation type="journal article" date="2011" name="Science">
        <title>The Selaginella genome identifies genetic changes associated with the evolution of vascular plants.</title>
        <authorList>
            <person name="Banks J.A."/>
            <person name="Nishiyama T."/>
            <person name="Hasebe M."/>
            <person name="Bowman J.L."/>
            <person name="Gribskov M."/>
            <person name="dePamphilis C."/>
            <person name="Albert V.A."/>
            <person name="Aono N."/>
            <person name="Aoyama T."/>
            <person name="Ambrose B.A."/>
            <person name="Ashton N.W."/>
            <person name="Axtell M.J."/>
            <person name="Barker E."/>
            <person name="Barker M.S."/>
            <person name="Bennetzen J.L."/>
            <person name="Bonawitz N.D."/>
            <person name="Chapple C."/>
            <person name="Cheng C."/>
            <person name="Correa L.G."/>
            <person name="Dacre M."/>
            <person name="DeBarry J."/>
            <person name="Dreyer I."/>
            <person name="Elias M."/>
            <person name="Engstrom E.M."/>
            <person name="Estelle M."/>
            <person name="Feng L."/>
            <person name="Finet C."/>
            <person name="Floyd S.K."/>
            <person name="Frommer W.B."/>
            <person name="Fujita T."/>
            <person name="Gramzow L."/>
            <person name="Gutensohn M."/>
            <person name="Harholt J."/>
            <person name="Hattori M."/>
            <person name="Heyl A."/>
            <person name="Hirai T."/>
            <person name="Hiwatashi Y."/>
            <person name="Ishikawa M."/>
            <person name="Iwata M."/>
            <person name="Karol K.G."/>
            <person name="Koehler B."/>
            <person name="Kolukisaoglu U."/>
            <person name="Kubo M."/>
            <person name="Kurata T."/>
            <person name="Lalonde S."/>
            <person name="Li K."/>
            <person name="Li Y."/>
            <person name="Litt A."/>
            <person name="Lyons E."/>
            <person name="Manning G."/>
            <person name="Maruyama T."/>
            <person name="Michael T.P."/>
            <person name="Mikami K."/>
            <person name="Miyazaki S."/>
            <person name="Morinaga S."/>
            <person name="Murata T."/>
            <person name="Mueller-Roeber B."/>
            <person name="Nelson D.R."/>
            <person name="Obara M."/>
            <person name="Oguri Y."/>
            <person name="Olmstead R.G."/>
            <person name="Onodera N."/>
            <person name="Petersen B.L."/>
            <person name="Pils B."/>
            <person name="Prigge M."/>
            <person name="Rensing S.A."/>
            <person name="Riano-Pachon D.M."/>
            <person name="Roberts A.W."/>
            <person name="Sato Y."/>
            <person name="Scheller H.V."/>
            <person name="Schulz B."/>
            <person name="Schulz C."/>
            <person name="Shakirov E.V."/>
            <person name="Shibagaki N."/>
            <person name="Shinohara N."/>
            <person name="Shippen D.E."/>
            <person name="Soerensen I."/>
            <person name="Sotooka R."/>
            <person name="Sugimoto N."/>
            <person name="Sugita M."/>
            <person name="Sumikawa N."/>
            <person name="Tanurdzic M."/>
            <person name="Theissen G."/>
            <person name="Ulvskov P."/>
            <person name="Wakazuki S."/>
            <person name="Weng J.K."/>
            <person name="Willats W.W."/>
            <person name="Wipf D."/>
            <person name="Wolf P.G."/>
            <person name="Yang L."/>
            <person name="Zimmer A.D."/>
            <person name="Zhu Q."/>
            <person name="Mitros T."/>
            <person name="Hellsten U."/>
            <person name="Loque D."/>
            <person name="Otillar R."/>
            <person name="Salamov A."/>
            <person name="Schmutz J."/>
            <person name="Shapiro H."/>
            <person name="Lindquist E."/>
            <person name="Lucas S."/>
            <person name="Rokhsar D."/>
            <person name="Grigoriev I.V."/>
        </authorList>
    </citation>
    <scope>NUCLEOTIDE SEQUENCE [LARGE SCALE GENOMIC DNA]</scope>
</reference>
<dbReference type="InParanoid" id="D8RJJ9"/>
<dbReference type="Pfam" id="PF00657">
    <property type="entry name" value="Lipase_GDSL"/>
    <property type="match status" value="1"/>
</dbReference>
<dbReference type="OMA" id="WRWLVLS"/>
<dbReference type="HOGENOM" id="CLU_015101_0_0_1"/>